<accession>B1IC56</accession>
<name>B1IC56_STRPI</name>
<evidence type="ECO:0000313" key="1">
    <source>
        <dbReference type="EMBL" id="ACA35812.1"/>
    </source>
</evidence>
<dbReference type="HOGENOM" id="CLU_3222756_0_0_9"/>
<dbReference type="EMBL" id="CP000936">
    <property type="protein sequence ID" value="ACA35812.1"/>
    <property type="molecule type" value="Genomic_DNA"/>
</dbReference>
<evidence type="ECO:0000313" key="2">
    <source>
        <dbReference type="Proteomes" id="UP000002163"/>
    </source>
</evidence>
<organism evidence="1 2">
    <name type="scientific">Streptococcus pneumoniae (strain Hungary19A-6)</name>
    <dbReference type="NCBI Taxonomy" id="487214"/>
    <lineage>
        <taxon>Bacteria</taxon>
        <taxon>Bacillati</taxon>
        <taxon>Bacillota</taxon>
        <taxon>Bacilli</taxon>
        <taxon>Lactobacillales</taxon>
        <taxon>Streptococcaceae</taxon>
        <taxon>Streptococcus</taxon>
    </lineage>
</organism>
<reference evidence="2" key="1">
    <citation type="journal article" date="2010" name="Genome Biol.">
        <title>Structure and dynamics of the pan-genome of Streptococcus pneumoniae and closely related species.</title>
        <authorList>
            <person name="Donati C."/>
            <person name="Hiller N.L."/>
            <person name="Tettelin H."/>
            <person name="Muzzi A."/>
            <person name="Croucher N.J."/>
            <person name="Angiuoli S.V."/>
            <person name="Oggioni M."/>
            <person name="Dunning Hotopp J.C."/>
            <person name="Hu F.Z."/>
            <person name="Riley D.R."/>
            <person name="Covacci A."/>
            <person name="Mitchell T.J."/>
            <person name="Bentley S.D."/>
            <person name="Kilian M."/>
            <person name="Ehrlich G.D."/>
            <person name="Rappuoli R."/>
            <person name="Moxon E.R."/>
            <person name="Masignani V."/>
        </authorList>
    </citation>
    <scope>NUCLEOTIDE SEQUENCE [LARGE SCALE GENOMIC DNA]</scope>
    <source>
        <strain evidence="2">Hungary19A-6</strain>
    </source>
</reference>
<sequence length="39" mass="4708">MSKLRLASEFDFHLLEMKLMRDISRHLSQDIMENDKKSL</sequence>
<dbReference type="AlphaFoldDB" id="B1IC56"/>
<dbReference type="KEGG" id="spv:SPH_1381"/>
<gene>
    <name evidence="1" type="ordered locus">SPH_1381</name>
</gene>
<protein>
    <submittedName>
        <fullName evidence="1">Uncharacterized protein</fullName>
    </submittedName>
</protein>
<proteinExistence type="predicted"/>
<dbReference type="Proteomes" id="UP000002163">
    <property type="component" value="Chromosome"/>
</dbReference>